<gene>
    <name evidence="1" type="ORF">HETIRDRAFT_168964</name>
</gene>
<sequence length="63" mass="7097">MRLVITLPKLISCHSKNTKPRPAQVPRNFHTSINPHMSAALLSFLGVYILPEAERLTMANWAN</sequence>
<proteinExistence type="predicted"/>
<accession>W4K8C2</accession>
<dbReference type="EMBL" id="KI925458">
    <property type="protein sequence ID" value="ETW82082.1"/>
    <property type="molecule type" value="Genomic_DNA"/>
</dbReference>
<dbReference type="HOGENOM" id="CLU_2886070_0_0_1"/>
<dbReference type="KEGG" id="hir:HETIRDRAFT_168964"/>
<dbReference type="GeneID" id="20668193"/>
<keyword evidence="2" id="KW-1185">Reference proteome</keyword>
<reference evidence="1 2" key="1">
    <citation type="journal article" date="2012" name="New Phytol.">
        <title>Insight into trade-off between wood decay and parasitism from the genome of a fungal forest pathogen.</title>
        <authorList>
            <person name="Olson A."/>
            <person name="Aerts A."/>
            <person name="Asiegbu F."/>
            <person name="Belbahri L."/>
            <person name="Bouzid O."/>
            <person name="Broberg A."/>
            <person name="Canback B."/>
            <person name="Coutinho P.M."/>
            <person name="Cullen D."/>
            <person name="Dalman K."/>
            <person name="Deflorio G."/>
            <person name="van Diepen L.T."/>
            <person name="Dunand C."/>
            <person name="Duplessis S."/>
            <person name="Durling M."/>
            <person name="Gonthier P."/>
            <person name="Grimwood J."/>
            <person name="Fossdal C.G."/>
            <person name="Hansson D."/>
            <person name="Henrissat B."/>
            <person name="Hietala A."/>
            <person name="Himmelstrand K."/>
            <person name="Hoffmeister D."/>
            <person name="Hogberg N."/>
            <person name="James T.Y."/>
            <person name="Karlsson M."/>
            <person name="Kohler A."/>
            <person name="Kues U."/>
            <person name="Lee Y.H."/>
            <person name="Lin Y.C."/>
            <person name="Lind M."/>
            <person name="Lindquist E."/>
            <person name="Lombard V."/>
            <person name="Lucas S."/>
            <person name="Lunden K."/>
            <person name="Morin E."/>
            <person name="Murat C."/>
            <person name="Park J."/>
            <person name="Raffaello T."/>
            <person name="Rouze P."/>
            <person name="Salamov A."/>
            <person name="Schmutz J."/>
            <person name="Solheim H."/>
            <person name="Stahlberg J."/>
            <person name="Velez H."/>
            <person name="de Vries R.P."/>
            <person name="Wiebenga A."/>
            <person name="Woodward S."/>
            <person name="Yakovlev I."/>
            <person name="Garbelotto M."/>
            <person name="Martin F."/>
            <person name="Grigoriev I.V."/>
            <person name="Stenlid J."/>
        </authorList>
    </citation>
    <scope>NUCLEOTIDE SEQUENCE [LARGE SCALE GENOMIC DNA]</scope>
    <source>
        <strain evidence="1 2">TC 32-1</strain>
    </source>
</reference>
<evidence type="ECO:0000313" key="1">
    <source>
        <dbReference type="EMBL" id="ETW82082.1"/>
    </source>
</evidence>
<evidence type="ECO:0000313" key="2">
    <source>
        <dbReference type="Proteomes" id="UP000030671"/>
    </source>
</evidence>
<name>W4K8C2_HETIT</name>
<dbReference type="Proteomes" id="UP000030671">
    <property type="component" value="Unassembled WGS sequence"/>
</dbReference>
<protein>
    <submittedName>
        <fullName evidence="1">Uncharacterized protein</fullName>
    </submittedName>
</protein>
<dbReference type="RefSeq" id="XP_009546653.1">
    <property type="nucleotide sequence ID" value="XM_009548358.1"/>
</dbReference>
<organism evidence="1 2">
    <name type="scientific">Heterobasidion irregulare (strain TC 32-1)</name>
    <dbReference type="NCBI Taxonomy" id="747525"/>
    <lineage>
        <taxon>Eukaryota</taxon>
        <taxon>Fungi</taxon>
        <taxon>Dikarya</taxon>
        <taxon>Basidiomycota</taxon>
        <taxon>Agaricomycotina</taxon>
        <taxon>Agaricomycetes</taxon>
        <taxon>Russulales</taxon>
        <taxon>Bondarzewiaceae</taxon>
        <taxon>Heterobasidion</taxon>
        <taxon>Heterobasidion annosum species complex</taxon>
    </lineage>
</organism>
<dbReference type="InParanoid" id="W4K8C2"/>
<dbReference type="AlphaFoldDB" id="W4K8C2"/>